<sequence>MAGQYILSSQTKAVLRLVAGIKAALEKPSGVKGMELQYQAMCKSDIAPKCLKYKCCVHMADAKVHNQAKAYCDMTHSHKSNHHVHTALIATSADTPRA</sequence>
<dbReference type="AlphaFoldDB" id="A0A974I3W7"/>
<accession>A0A974I3W7</accession>
<dbReference type="EMBL" id="CM004466">
    <property type="protein sequence ID" value="OCU00339.1"/>
    <property type="molecule type" value="Genomic_DNA"/>
</dbReference>
<evidence type="ECO:0000313" key="2">
    <source>
        <dbReference type="Proteomes" id="UP000694892"/>
    </source>
</evidence>
<protein>
    <submittedName>
        <fullName evidence="1">Uncharacterized protein</fullName>
    </submittedName>
</protein>
<name>A0A974I3W7_XENLA</name>
<gene>
    <name evidence="1" type="ORF">XELAEV_18006110mg</name>
</gene>
<dbReference type="Proteomes" id="UP000694892">
    <property type="component" value="Chromosome 1L"/>
</dbReference>
<evidence type="ECO:0000313" key="1">
    <source>
        <dbReference type="EMBL" id="OCU00339.1"/>
    </source>
</evidence>
<reference evidence="2" key="1">
    <citation type="journal article" date="2016" name="Nature">
        <title>Genome evolution in the allotetraploid frog Xenopus laevis.</title>
        <authorList>
            <person name="Session A.M."/>
            <person name="Uno Y."/>
            <person name="Kwon T."/>
            <person name="Chapman J.A."/>
            <person name="Toyoda A."/>
            <person name="Takahashi S."/>
            <person name="Fukui A."/>
            <person name="Hikosaka A."/>
            <person name="Suzuki A."/>
            <person name="Kondo M."/>
            <person name="van Heeringen S.J."/>
            <person name="Quigley I."/>
            <person name="Heinz S."/>
            <person name="Ogino H."/>
            <person name="Ochi H."/>
            <person name="Hellsten U."/>
            <person name="Lyons J.B."/>
            <person name="Simakov O."/>
            <person name="Putnam N."/>
            <person name="Stites J."/>
            <person name="Kuroki Y."/>
            <person name="Tanaka T."/>
            <person name="Michiue T."/>
            <person name="Watanabe M."/>
            <person name="Bogdanovic O."/>
            <person name="Lister R."/>
            <person name="Georgiou G."/>
            <person name="Paranjpe S.S."/>
            <person name="van Kruijsbergen I."/>
            <person name="Shu S."/>
            <person name="Carlson J."/>
            <person name="Kinoshita T."/>
            <person name="Ohta Y."/>
            <person name="Mawaribuchi S."/>
            <person name="Jenkins J."/>
            <person name="Grimwood J."/>
            <person name="Schmutz J."/>
            <person name="Mitros T."/>
            <person name="Mozaffari S.V."/>
            <person name="Suzuki Y."/>
            <person name="Haramoto Y."/>
            <person name="Yamamoto T.S."/>
            <person name="Takagi C."/>
            <person name="Heald R."/>
            <person name="Miller K."/>
            <person name="Haudenschild C."/>
            <person name="Kitzman J."/>
            <person name="Nakayama T."/>
            <person name="Izutsu Y."/>
            <person name="Robert J."/>
            <person name="Fortriede J."/>
            <person name="Burns K."/>
            <person name="Lotay V."/>
            <person name="Karimi K."/>
            <person name="Yasuoka Y."/>
            <person name="Dichmann D.S."/>
            <person name="Flajnik M.F."/>
            <person name="Houston D.W."/>
            <person name="Shendure J."/>
            <person name="DuPasquier L."/>
            <person name="Vize P.D."/>
            <person name="Zorn A.M."/>
            <person name="Ito M."/>
            <person name="Marcotte E.M."/>
            <person name="Wallingford J.B."/>
            <person name="Ito Y."/>
            <person name="Asashima M."/>
            <person name="Ueno N."/>
            <person name="Matsuda Y."/>
            <person name="Veenstra G.J."/>
            <person name="Fujiyama A."/>
            <person name="Harland R.M."/>
            <person name="Taira M."/>
            <person name="Rokhsar D.S."/>
        </authorList>
    </citation>
    <scope>NUCLEOTIDE SEQUENCE [LARGE SCALE GENOMIC DNA]</scope>
    <source>
        <strain evidence="2">J</strain>
    </source>
</reference>
<organism evidence="1 2">
    <name type="scientific">Xenopus laevis</name>
    <name type="common">African clawed frog</name>
    <dbReference type="NCBI Taxonomy" id="8355"/>
    <lineage>
        <taxon>Eukaryota</taxon>
        <taxon>Metazoa</taxon>
        <taxon>Chordata</taxon>
        <taxon>Craniata</taxon>
        <taxon>Vertebrata</taxon>
        <taxon>Euteleostomi</taxon>
        <taxon>Amphibia</taxon>
        <taxon>Batrachia</taxon>
        <taxon>Anura</taxon>
        <taxon>Pipoidea</taxon>
        <taxon>Pipidae</taxon>
        <taxon>Xenopodinae</taxon>
        <taxon>Xenopus</taxon>
        <taxon>Xenopus</taxon>
    </lineage>
</organism>
<proteinExistence type="predicted"/>